<name>A0A8X6NVX9_NEPPI</name>
<keyword evidence="2" id="KW-1185">Reference proteome</keyword>
<protein>
    <submittedName>
        <fullName evidence="1">Uncharacterized protein</fullName>
    </submittedName>
</protein>
<accession>A0A8X6NVX9</accession>
<reference evidence="1" key="1">
    <citation type="submission" date="2020-08" db="EMBL/GenBank/DDBJ databases">
        <title>Multicomponent nature underlies the extraordinary mechanical properties of spider dragline silk.</title>
        <authorList>
            <person name="Kono N."/>
            <person name="Nakamura H."/>
            <person name="Mori M."/>
            <person name="Yoshida Y."/>
            <person name="Ohtoshi R."/>
            <person name="Malay A.D."/>
            <person name="Moran D.A.P."/>
            <person name="Tomita M."/>
            <person name="Numata K."/>
            <person name="Arakawa K."/>
        </authorList>
    </citation>
    <scope>NUCLEOTIDE SEQUENCE</scope>
</reference>
<comment type="caution">
    <text evidence="1">The sequence shown here is derived from an EMBL/GenBank/DDBJ whole genome shotgun (WGS) entry which is preliminary data.</text>
</comment>
<evidence type="ECO:0000313" key="1">
    <source>
        <dbReference type="EMBL" id="GFT34529.1"/>
    </source>
</evidence>
<proteinExistence type="predicted"/>
<dbReference type="EMBL" id="BMAW01013527">
    <property type="protein sequence ID" value="GFT34529.1"/>
    <property type="molecule type" value="Genomic_DNA"/>
</dbReference>
<organism evidence="1 2">
    <name type="scientific">Nephila pilipes</name>
    <name type="common">Giant wood spider</name>
    <name type="synonym">Nephila maculata</name>
    <dbReference type="NCBI Taxonomy" id="299642"/>
    <lineage>
        <taxon>Eukaryota</taxon>
        <taxon>Metazoa</taxon>
        <taxon>Ecdysozoa</taxon>
        <taxon>Arthropoda</taxon>
        <taxon>Chelicerata</taxon>
        <taxon>Arachnida</taxon>
        <taxon>Araneae</taxon>
        <taxon>Araneomorphae</taxon>
        <taxon>Entelegynae</taxon>
        <taxon>Araneoidea</taxon>
        <taxon>Nephilidae</taxon>
        <taxon>Nephila</taxon>
    </lineage>
</organism>
<dbReference type="AlphaFoldDB" id="A0A8X6NVX9"/>
<dbReference type="Proteomes" id="UP000887013">
    <property type="component" value="Unassembled WGS sequence"/>
</dbReference>
<sequence length="163" mass="18253">MCEPDITDPYILGLEFLREFTFTVDLERNEIRTGGEEILLVSANIEFPKLCSVFAKEKTVTPARSKCLIRGVTKASEHFRYAVTNSPSQISGKGVLVVATLINLKKEPIPVRIQNMDNNPKTMDKGAIIASHEPGVDSYCCSSPKIFWRTTYPIDLGESRRTE</sequence>
<gene>
    <name evidence="1" type="primary">AVEN_45238_1</name>
    <name evidence="1" type="ORF">NPIL_409631</name>
</gene>
<evidence type="ECO:0000313" key="2">
    <source>
        <dbReference type="Proteomes" id="UP000887013"/>
    </source>
</evidence>
<dbReference type="OrthoDB" id="6451319at2759"/>